<keyword evidence="10" id="KW-1185">Reference proteome</keyword>
<keyword evidence="4" id="KW-0249">Electron transport</keyword>
<dbReference type="KEGG" id="maga:Mag101_00945"/>
<evidence type="ECO:0000256" key="2">
    <source>
        <dbReference type="ARBA" id="ARBA00022617"/>
    </source>
</evidence>
<evidence type="ECO:0000313" key="10">
    <source>
        <dbReference type="Proteomes" id="UP000188219"/>
    </source>
</evidence>
<dbReference type="Proteomes" id="UP000188219">
    <property type="component" value="Chromosome"/>
</dbReference>
<dbReference type="AlphaFoldDB" id="A0A1Q2M0Y9"/>
<dbReference type="PANTHER" id="PTHR40942:SF4">
    <property type="entry name" value="CYTOCHROME C5"/>
    <property type="match status" value="1"/>
</dbReference>
<evidence type="ECO:0000256" key="5">
    <source>
        <dbReference type="ARBA" id="ARBA00023004"/>
    </source>
</evidence>
<keyword evidence="2 6" id="KW-0349">Heme</keyword>
<dbReference type="InterPro" id="IPR009056">
    <property type="entry name" value="Cyt_c-like_dom"/>
</dbReference>
<dbReference type="GO" id="GO:0009055">
    <property type="term" value="F:electron transfer activity"/>
    <property type="evidence" value="ECO:0007669"/>
    <property type="project" value="InterPro"/>
</dbReference>
<proteinExistence type="predicted"/>
<dbReference type="OrthoDB" id="9814708at2"/>
<dbReference type="GO" id="GO:0005506">
    <property type="term" value="F:iron ion binding"/>
    <property type="evidence" value="ECO:0007669"/>
    <property type="project" value="InterPro"/>
</dbReference>
<dbReference type="RefSeq" id="WP_077399507.1">
    <property type="nucleotide sequence ID" value="NZ_CP019650.1"/>
</dbReference>
<evidence type="ECO:0000256" key="4">
    <source>
        <dbReference type="ARBA" id="ARBA00022982"/>
    </source>
</evidence>
<organism evidence="9 10">
    <name type="scientific">Microbulbifer agarilyticus</name>
    <dbReference type="NCBI Taxonomy" id="260552"/>
    <lineage>
        <taxon>Bacteria</taxon>
        <taxon>Pseudomonadati</taxon>
        <taxon>Pseudomonadota</taxon>
        <taxon>Gammaproteobacteria</taxon>
        <taxon>Cellvibrionales</taxon>
        <taxon>Microbulbiferaceae</taxon>
        <taxon>Microbulbifer</taxon>
    </lineage>
</organism>
<evidence type="ECO:0000256" key="7">
    <source>
        <dbReference type="SAM" id="SignalP"/>
    </source>
</evidence>
<evidence type="ECO:0000259" key="8">
    <source>
        <dbReference type="PROSITE" id="PS51007"/>
    </source>
</evidence>
<reference evidence="9" key="1">
    <citation type="submission" date="2017-02" db="EMBL/GenBank/DDBJ databases">
        <title>Genome of Microbulbifer agarilyticus GP101.</title>
        <authorList>
            <person name="Jung J."/>
            <person name="Bae S.S."/>
            <person name="Baek K."/>
        </authorList>
    </citation>
    <scope>NUCLEOTIDE SEQUENCE [LARGE SCALE GENOMIC DNA]</scope>
    <source>
        <strain evidence="9">GP101</strain>
    </source>
</reference>
<gene>
    <name evidence="9" type="ORF">Mag101_00945</name>
</gene>
<accession>A0A1Q2M0Y9</accession>
<evidence type="ECO:0000256" key="6">
    <source>
        <dbReference type="PROSITE-ProRule" id="PRU00433"/>
    </source>
</evidence>
<dbReference type="STRING" id="260552.Mag101_00945"/>
<dbReference type="PRINTS" id="PR00607">
    <property type="entry name" value="CYTCHROMECIE"/>
</dbReference>
<dbReference type="eggNOG" id="COG3245">
    <property type="taxonomic scope" value="Bacteria"/>
</dbReference>
<keyword evidence="3 6" id="KW-0479">Metal-binding</keyword>
<dbReference type="SUPFAM" id="SSF46626">
    <property type="entry name" value="Cytochrome c"/>
    <property type="match status" value="1"/>
</dbReference>
<dbReference type="InterPro" id="IPR002323">
    <property type="entry name" value="Cyt_CIE"/>
</dbReference>
<protein>
    <submittedName>
        <fullName evidence="9">Cytochrome c5 family protein</fullName>
    </submittedName>
</protein>
<evidence type="ECO:0000313" key="9">
    <source>
        <dbReference type="EMBL" id="AQQ66371.1"/>
    </source>
</evidence>
<dbReference type="InterPro" id="IPR036909">
    <property type="entry name" value="Cyt_c-like_dom_sf"/>
</dbReference>
<sequence length="141" mass="14051">MKVVFNFVAALAVAAGAAVAVAQTQSVDEEIAERLAPAGKTCMQGDECAAAAPAASASAGGTRSGSDVYGAHCAACHMTGAAGAPKYEDVAAWAPRIAKGMDTLYTNAISGIGAMPAKGLCMTCSDDEIKAAVDYMVEGSK</sequence>
<keyword evidence="1" id="KW-0813">Transport</keyword>
<evidence type="ECO:0000256" key="3">
    <source>
        <dbReference type="ARBA" id="ARBA00022723"/>
    </source>
</evidence>
<dbReference type="GO" id="GO:0020037">
    <property type="term" value="F:heme binding"/>
    <property type="evidence" value="ECO:0007669"/>
    <property type="project" value="InterPro"/>
</dbReference>
<name>A0A1Q2M0Y9_9GAMM</name>
<keyword evidence="7" id="KW-0732">Signal</keyword>
<keyword evidence="5 6" id="KW-0408">Iron</keyword>
<feature type="domain" description="Cytochrome c" evidence="8">
    <location>
        <begin position="60"/>
        <end position="140"/>
    </location>
</feature>
<feature type="signal peptide" evidence="7">
    <location>
        <begin position="1"/>
        <end position="22"/>
    </location>
</feature>
<dbReference type="EMBL" id="CP019650">
    <property type="protein sequence ID" value="AQQ66371.1"/>
    <property type="molecule type" value="Genomic_DNA"/>
</dbReference>
<evidence type="ECO:0000256" key="1">
    <source>
        <dbReference type="ARBA" id="ARBA00022448"/>
    </source>
</evidence>
<feature type="chain" id="PRO_5012071850" evidence="7">
    <location>
        <begin position="23"/>
        <end position="141"/>
    </location>
</feature>
<dbReference type="Gene3D" id="1.10.760.10">
    <property type="entry name" value="Cytochrome c-like domain"/>
    <property type="match status" value="1"/>
</dbReference>
<dbReference type="PROSITE" id="PS51007">
    <property type="entry name" value="CYTC"/>
    <property type="match status" value="1"/>
</dbReference>
<dbReference type="PANTHER" id="PTHR40942">
    <property type="match status" value="1"/>
</dbReference>
<dbReference type="Pfam" id="PF13442">
    <property type="entry name" value="Cytochrome_CBB3"/>
    <property type="match status" value="1"/>
</dbReference>